<feature type="compositionally biased region" description="Acidic residues" evidence="4">
    <location>
        <begin position="1713"/>
        <end position="1749"/>
    </location>
</feature>
<evidence type="ECO:0000313" key="6">
    <source>
        <dbReference type="EMBL" id="ORY99187.1"/>
    </source>
</evidence>
<feature type="compositionally biased region" description="Acidic residues" evidence="4">
    <location>
        <begin position="1993"/>
        <end position="2013"/>
    </location>
</feature>
<feature type="compositionally biased region" description="Polar residues" evidence="4">
    <location>
        <begin position="1843"/>
        <end position="1853"/>
    </location>
</feature>
<dbReference type="CDD" id="cd01460">
    <property type="entry name" value="vWA_midasin"/>
    <property type="match status" value="1"/>
</dbReference>
<dbReference type="Proteomes" id="UP000242180">
    <property type="component" value="Unassembled WGS sequence"/>
</dbReference>
<dbReference type="GO" id="GO:0000027">
    <property type="term" value="P:ribosomal large subunit assembly"/>
    <property type="evidence" value="ECO:0007669"/>
    <property type="project" value="TreeGrafter"/>
</dbReference>
<feature type="compositionally biased region" description="Basic and acidic residues" evidence="4">
    <location>
        <begin position="1905"/>
        <end position="1928"/>
    </location>
</feature>
<dbReference type="GO" id="GO:0005524">
    <property type="term" value="F:ATP binding"/>
    <property type="evidence" value="ECO:0007669"/>
    <property type="project" value="UniProtKB-KW"/>
</dbReference>
<feature type="compositionally biased region" description="Basic and acidic residues" evidence="4">
    <location>
        <begin position="1526"/>
        <end position="1543"/>
    </location>
</feature>
<feature type="compositionally biased region" description="Acidic residues" evidence="4">
    <location>
        <begin position="1757"/>
        <end position="1769"/>
    </location>
</feature>
<proteinExistence type="predicted"/>
<feature type="compositionally biased region" description="Acidic residues" evidence="4">
    <location>
        <begin position="1931"/>
        <end position="1946"/>
    </location>
</feature>
<dbReference type="GO" id="GO:0005634">
    <property type="term" value="C:nucleus"/>
    <property type="evidence" value="ECO:0007669"/>
    <property type="project" value="TreeGrafter"/>
</dbReference>
<sequence>DVQILKSLLQRFRNFALNKTSRPPLDLLTYQRLIWLLDSADHDKLKLLLPGLIQDALRTWHARLWRSSLTQKHLYELSPSQILPNKEQMPSISGGSSSLYQSVETVACLNILLSVNKMPSEAYANALELLKSLKSHLATSITLLDRRALEFIMVLSSAHQILAASSDLLDSVFYEAQVSRFQSLLSFASHLQQADMYNPLSGPMYDEAQSLLQAMTADMKQQSFNPYYVSALSHLATAASYLQNDHPDYLAAVGRARAFLGLAFISAYIPDYPADPTAEPRLRVDLLVHQKDACLSILDVRTETERVITGNETNATITAYQQRVADVDAALAQSVTTFSLRPAKSQLEDIFNDLCSLRGQMLSKNTVSFIEHALQDAGTATQRESLIQGNALQFIDRIHAKYTKYRDMLQPIVVAVDDVKYGLRLTLSRTNPSDTFLASVVELFARTHSLPEDLDWHTLAREHTLKKLRAIVFERAPTSRKWAFYLSLLIVVLEKLALRVNVHGYLQDQDIMALDTVFSEIVYVWKAAEEYKREKEAEREQLYKTRAKKYEPATEEEQEELERKALFANFEDLFADLTMDEDQQQPQDKGPAVQEESVLNDADLQRIGLLHKSLFDTYSRSACTRVPQDAAQLRLRSYQAAGQLATMASSAFTHTLDPVCHSGHLVAVASTLERLEAEQPADDYDFYTSEHTGEAKRVEPVVRRFKARVQQILRDWPEHAVLAQLDGLCDRLLSFSIVSPIAKFMTGVEVLLQKSEDWEAYAAKHVSLKANREELTGLIVRWRQLELNCWPKLLAAQEKQTHAAAYTWWSHLYDTVRNTTFTDDTEEAILAKVRGLLAVLDQFIQAASLGEFQARLKMLDSFARQTELLTDDTSLRILSTVLRNVHHYYAQFVDHAALMLKQLRQPIEKDLKDFVKIASWKDVNVYALRQSAQKTHRQLHKCIRKYRDALNTPMLSVIANYNEENAMFQYGDDKRYNDLYPHLAEQLGRPDLWMAAATTVPTTTLSTPAQKHLANLQLTLNHFRRYCRDDLLHPGEIPPLESFMTNMIEQIKDFQKETPAIMTDENKSSVKNQKLQKKKALVDFLKELRRLGLRARPGTLAERNADLASLFERPVASLDEPLWTRANDYYYRCVARMSHLRTISRSQVKDITQLEVERGMSATEHVFSLVTKERALATRFQDLMDVLDAVLEQLKPAQQAPLHDSLAMRFLAHKLLVDDLVSMLSDAQVIASIQAEYEPSARGAPIQQLVTSLRAAQKETDACFAQRFLAAQKANLDVLLTEDVEVMIQKHEDVLETVRTSLVAVAGQIPTMKQTVHAILAHLDARMQSSHAREAQGEEEASLDSVQDAIYGVIDAILVSAQDLKKLPSTKPEAEEDELENGMADNHIKDAHDAQFSMMRALHLETVAKRCMDAFQAVQNTAHKAQVTTLLQQLYPFLEQYMRLTQHHRLQFLLHHKSLAKLGYAFTNSFTLILSKGFCMPANADEEEGEGESEGTATGTGIGEGEGQKDVSNEIEDEEQVLGTQNEERQEQKDDTKEEKEGLEMENDFEGNLEDVEDDGQDEQSDKEDDDEEEEELDDEIGDVNDLDGVDDKMWGDEEAPEDKRESDKTVDQQGQSEQQESDVVAKDEEDEQAGSDDKQDKKQEEKPQPEGDENQPQPEGEEQQEDMEGGEDDEEEPESKGGEQMNVEVPEAETLELPDDMDVDDNERQGDQEEDEGMEDPLDQLEDEAIQQQKEEDETMQDAEEEGQEQFKDALDEPETHDEDEEMADTTAQKEQEEKEEEPEEEEHPTGDGENAKVDGEENEAELDEEPETAAQNQEQPAGDDTSTDNQFGVQGQRGKASMSSAGKQQNEQQDEGESAEPEIDEAMNKTPGMAEHGASEAAEEPQQEEEKEGDEEGEEEDEAKAKTNPERSLGDALQDWRRRLADVTDAQEDEDEDEDEEAKEENEREAQVNEEHAFEYVKNDEEAHDMQTMGNAAPDQVQNIPMAMDADMQDEEQVAGEEADEKQEEEQESHAMEGLLQQPEEGTSGREQGGGAIASRELRDDVALEPEALTVDESVVAHEPLEAEDMERMRQELEATVSEWREEGRDLQQARDLWQQYENLTQDLAMGLCEQLRLILEPTLATKLKGDYRTGKRLNMKKIIPYIASQFKKDKIWLRRTKPSKRQYQVMISIDDSKSMSESHAVQLAYETLTLVSKALSQLEVGDIAITSFGERIRLLHPFDQPFSGDAGASVLQQFTFAQQKTQVKSLLETSLALFETAKSSHHGSQELWQLQLVISDGICDDHDALRTLVRRAMEEQVMIIFIVVDNKPEKDSILTMNSVKYATVNGKLSLQMTPYLETFPFQYFMILRDINALPHALSDALRQYFSFVSQ</sequence>
<keyword evidence="1" id="KW-0547">Nucleotide-binding</keyword>
<dbReference type="STRING" id="13706.A0A1X2HJE6"/>
<feature type="non-terminal residue" evidence="6">
    <location>
        <position position="1"/>
    </location>
</feature>
<keyword evidence="2" id="KW-0067">ATP-binding</keyword>
<organism evidence="6 7">
    <name type="scientific">Syncephalastrum racemosum</name>
    <name type="common">Filamentous fungus</name>
    <dbReference type="NCBI Taxonomy" id="13706"/>
    <lineage>
        <taxon>Eukaryota</taxon>
        <taxon>Fungi</taxon>
        <taxon>Fungi incertae sedis</taxon>
        <taxon>Mucoromycota</taxon>
        <taxon>Mucoromycotina</taxon>
        <taxon>Mucoromycetes</taxon>
        <taxon>Mucorales</taxon>
        <taxon>Syncephalastraceae</taxon>
        <taxon>Syncephalastrum</taxon>
    </lineage>
</organism>
<feature type="region of interest" description="Disordered" evidence="4">
    <location>
        <begin position="1484"/>
        <end position="1967"/>
    </location>
</feature>
<dbReference type="GO" id="GO:0030687">
    <property type="term" value="C:preribosome, large subunit precursor"/>
    <property type="evidence" value="ECO:0007669"/>
    <property type="project" value="TreeGrafter"/>
</dbReference>
<gene>
    <name evidence="6" type="ORF">BCR43DRAFT_435817</name>
</gene>
<dbReference type="OrthoDB" id="5186at2759"/>
<dbReference type="Gene3D" id="3.40.50.410">
    <property type="entry name" value="von Willebrand factor, type A domain"/>
    <property type="match status" value="1"/>
</dbReference>
<dbReference type="InterPro" id="IPR002035">
    <property type="entry name" value="VWF_A"/>
</dbReference>
<feature type="compositionally biased region" description="Acidic residues" evidence="4">
    <location>
        <begin position="1660"/>
        <end position="1678"/>
    </location>
</feature>
<feature type="compositionally biased region" description="Basic and acidic residues" evidence="4">
    <location>
        <begin position="1947"/>
        <end position="1967"/>
    </location>
</feature>
<keyword evidence="3" id="KW-0175">Coiled coil</keyword>
<dbReference type="PANTHER" id="PTHR48103:SF2">
    <property type="entry name" value="MIDASIN"/>
    <property type="match status" value="1"/>
</dbReference>
<feature type="compositionally biased region" description="Low complexity" evidence="4">
    <location>
        <begin position="1612"/>
        <end position="1623"/>
    </location>
</feature>
<feature type="coiled-coil region" evidence="3">
    <location>
        <begin position="2069"/>
        <end position="2096"/>
    </location>
</feature>
<feature type="compositionally biased region" description="Acidic residues" evidence="4">
    <location>
        <begin position="1691"/>
        <end position="1706"/>
    </location>
</feature>
<feature type="compositionally biased region" description="Acidic residues" evidence="4">
    <location>
        <begin position="1779"/>
        <end position="1788"/>
    </location>
</feature>
<dbReference type="EMBL" id="MCGN01000003">
    <property type="protein sequence ID" value="ORY99187.1"/>
    <property type="molecule type" value="Genomic_DNA"/>
</dbReference>
<feature type="compositionally biased region" description="Basic and acidic residues" evidence="4">
    <location>
        <begin position="1590"/>
        <end position="1611"/>
    </location>
</feature>
<dbReference type="PROSITE" id="PS50234">
    <property type="entry name" value="VWFA"/>
    <property type="match status" value="1"/>
</dbReference>
<dbReference type="GO" id="GO:0000055">
    <property type="term" value="P:ribosomal large subunit export from nucleus"/>
    <property type="evidence" value="ECO:0007669"/>
    <property type="project" value="TreeGrafter"/>
</dbReference>
<evidence type="ECO:0000313" key="7">
    <source>
        <dbReference type="Proteomes" id="UP000242180"/>
    </source>
</evidence>
<feature type="compositionally biased region" description="Acidic residues" evidence="4">
    <location>
        <begin position="1802"/>
        <end position="1813"/>
    </location>
</feature>
<feature type="compositionally biased region" description="Acidic residues" evidence="4">
    <location>
        <begin position="1484"/>
        <end position="1493"/>
    </location>
</feature>
<reference evidence="6 7" key="1">
    <citation type="submission" date="2016-07" db="EMBL/GenBank/DDBJ databases">
        <title>Pervasive Adenine N6-methylation of Active Genes in Fungi.</title>
        <authorList>
            <consortium name="DOE Joint Genome Institute"/>
            <person name="Mondo S.J."/>
            <person name="Dannebaum R.O."/>
            <person name="Kuo R.C."/>
            <person name="Labutti K."/>
            <person name="Haridas S."/>
            <person name="Kuo A."/>
            <person name="Salamov A."/>
            <person name="Ahrendt S.R."/>
            <person name="Lipzen A."/>
            <person name="Sullivan W."/>
            <person name="Andreopoulos W.B."/>
            <person name="Clum A."/>
            <person name="Lindquist E."/>
            <person name="Daum C."/>
            <person name="Ramamoorthy G.K."/>
            <person name="Gryganskyi A."/>
            <person name="Culley D."/>
            <person name="Magnuson J.K."/>
            <person name="James T.Y."/>
            <person name="O'Malley M.A."/>
            <person name="Stajich J.E."/>
            <person name="Spatafora J.W."/>
            <person name="Visel A."/>
            <person name="Grigoriev I.V."/>
        </authorList>
    </citation>
    <scope>NUCLEOTIDE SEQUENCE [LARGE SCALE GENOMIC DNA]</scope>
    <source>
        <strain evidence="6 7">NRRL 2496</strain>
    </source>
</reference>
<dbReference type="InParanoid" id="A0A1X2HJE6"/>
<feature type="domain" description="VWFA" evidence="5">
    <location>
        <begin position="2171"/>
        <end position="2368"/>
    </location>
</feature>
<evidence type="ECO:0000256" key="4">
    <source>
        <dbReference type="SAM" id="MobiDB-lite"/>
    </source>
</evidence>
<dbReference type="InterPro" id="IPR036465">
    <property type="entry name" value="vWFA_dom_sf"/>
</dbReference>
<name>A0A1X2HJE6_SYNRA</name>
<feature type="region of interest" description="Disordered" evidence="4">
    <location>
        <begin position="1989"/>
        <end position="2046"/>
    </location>
</feature>
<protein>
    <recommendedName>
        <fullName evidence="5">VWFA domain-containing protein</fullName>
    </recommendedName>
</protein>
<dbReference type="PANTHER" id="PTHR48103">
    <property type="entry name" value="MIDASIN-RELATED"/>
    <property type="match status" value="1"/>
</dbReference>
<comment type="caution">
    <text evidence="6">The sequence shown here is derived from an EMBL/GenBank/DDBJ whole genome shotgun (WGS) entry which is preliminary data.</text>
</comment>
<dbReference type="SUPFAM" id="SSF53300">
    <property type="entry name" value="vWA-like"/>
    <property type="match status" value="1"/>
</dbReference>
<feature type="compositionally biased region" description="Acidic residues" evidence="4">
    <location>
        <begin position="1883"/>
        <end position="1904"/>
    </location>
</feature>
<feature type="compositionally biased region" description="Basic and acidic residues" evidence="4">
    <location>
        <begin position="1636"/>
        <end position="1650"/>
    </location>
</feature>
<dbReference type="OMA" id="MERCRGY"/>
<keyword evidence="7" id="KW-1185">Reference proteome</keyword>
<evidence type="ECO:0000256" key="1">
    <source>
        <dbReference type="ARBA" id="ARBA00022741"/>
    </source>
</evidence>
<accession>A0A1X2HJE6</accession>
<evidence type="ECO:0000259" key="5">
    <source>
        <dbReference type="PROSITE" id="PS50234"/>
    </source>
</evidence>
<evidence type="ECO:0000256" key="2">
    <source>
        <dbReference type="ARBA" id="ARBA00022840"/>
    </source>
</evidence>
<evidence type="ECO:0000256" key="3">
    <source>
        <dbReference type="SAM" id="Coils"/>
    </source>
</evidence>
<feature type="compositionally biased region" description="Acidic residues" evidence="4">
    <location>
        <begin position="1544"/>
        <end position="1589"/>
    </location>
</feature>
<feature type="compositionally biased region" description="Basic and acidic residues" evidence="4">
    <location>
        <begin position="1789"/>
        <end position="1801"/>
    </location>
</feature>
<feature type="compositionally biased region" description="Acidic residues" evidence="4">
    <location>
        <begin position="1854"/>
        <end position="1867"/>
    </location>
</feature>